<dbReference type="Pfam" id="PF01209">
    <property type="entry name" value="Ubie_methyltran"/>
    <property type="match status" value="1"/>
</dbReference>
<dbReference type="PANTHER" id="PTHR43591">
    <property type="entry name" value="METHYLTRANSFERASE"/>
    <property type="match status" value="1"/>
</dbReference>
<sequence length="268" mass="28605">MSASEDWGIPETGAELYETYFVAGMTGAWVPNSLALAAPRSGEQVLDVACGTGVMTRSLATAVGPGGRVVGLDAGAQMLAFARERGGRRGDAAPIEWREGDVGSLPFADETFDLVNCQFGLMLFPDKPTAVREMRRVLKPGGRLVVVTWGAIERCPGQAVMKATWTRRYGAERGRLFEMQHALSDPDRVRALLRDAGFREMAATAAMGTARFASPEQLTGVYATALNIRADAATREGIYAEVREALGAYAGAEGLAYPIEAILGSARK</sequence>
<gene>
    <name evidence="5" type="ORF">AVDCRST_MAG18-452</name>
</gene>
<dbReference type="EMBL" id="CADCWN010000029">
    <property type="protein sequence ID" value="CAA9552773.1"/>
    <property type="molecule type" value="Genomic_DNA"/>
</dbReference>
<keyword evidence="4" id="KW-0949">S-adenosyl-L-methionine</keyword>
<evidence type="ECO:0000256" key="4">
    <source>
        <dbReference type="ARBA" id="ARBA00022691"/>
    </source>
</evidence>
<evidence type="ECO:0000256" key="2">
    <source>
        <dbReference type="ARBA" id="ARBA00022603"/>
    </source>
</evidence>
<evidence type="ECO:0000256" key="3">
    <source>
        <dbReference type="ARBA" id="ARBA00022679"/>
    </source>
</evidence>
<dbReference type="InterPro" id="IPR004033">
    <property type="entry name" value="UbiE/COQ5_MeTrFase"/>
</dbReference>
<dbReference type="CDD" id="cd02440">
    <property type="entry name" value="AdoMet_MTases"/>
    <property type="match status" value="1"/>
</dbReference>
<keyword evidence="1" id="KW-0474">Menaquinone biosynthesis</keyword>
<evidence type="ECO:0000313" key="5">
    <source>
        <dbReference type="EMBL" id="CAA9552773.1"/>
    </source>
</evidence>
<protein>
    <recommendedName>
        <fullName evidence="6">Methyltransferase domain-containing protein</fullName>
    </recommendedName>
</protein>
<dbReference type="GO" id="GO:0009234">
    <property type="term" value="P:menaquinone biosynthetic process"/>
    <property type="evidence" value="ECO:0007669"/>
    <property type="project" value="UniProtKB-KW"/>
</dbReference>
<name>A0A6J4UJQ1_9BACT</name>
<reference evidence="5" key="1">
    <citation type="submission" date="2020-02" db="EMBL/GenBank/DDBJ databases">
        <authorList>
            <person name="Meier V. D."/>
        </authorList>
    </citation>
    <scope>NUCLEOTIDE SEQUENCE</scope>
    <source>
        <strain evidence="5">AVDCRST_MAG18</strain>
    </source>
</reference>
<dbReference type="PROSITE" id="PS51608">
    <property type="entry name" value="SAM_MT_UBIE"/>
    <property type="match status" value="1"/>
</dbReference>
<keyword evidence="3" id="KW-0808">Transferase</keyword>
<organism evidence="5">
    <name type="scientific">uncultured Thermomicrobiales bacterium</name>
    <dbReference type="NCBI Taxonomy" id="1645740"/>
    <lineage>
        <taxon>Bacteria</taxon>
        <taxon>Pseudomonadati</taxon>
        <taxon>Thermomicrobiota</taxon>
        <taxon>Thermomicrobia</taxon>
        <taxon>Thermomicrobiales</taxon>
        <taxon>environmental samples</taxon>
    </lineage>
</organism>
<dbReference type="InterPro" id="IPR029063">
    <property type="entry name" value="SAM-dependent_MTases_sf"/>
</dbReference>
<dbReference type="Gene3D" id="3.40.50.150">
    <property type="entry name" value="Vaccinia Virus protein VP39"/>
    <property type="match status" value="1"/>
</dbReference>
<keyword evidence="2" id="KW-0489">Methyltransferase</keyword>
<proteinExistence type="predicted"/>
<evidence type="ECO:0008006" key="6">
    <source>
        <dbReference type="Google" id="ProtNLM"/>
    </source>
</evidence>
<dbReference type="PANTHER" id="PTHR43591:SF24">
    <property type="entry name" value="2-METHOXY-6-POLYPRENYL-1,4-BENZOQUINOL METHYLASE, MITOCHONDRIAL"/>
    <property type="match status" value="1"/>
</dbReference>
<accession>A0A6J4UJQ1</accession>
<dbReference type="GO" id="GO:0032259">
    <property type="term" value="P:methylation"/>
    <property type="evidence" value="ECO:0007669"/>
    <property type="project" value="UniProtKB-KW"/>
</dbReference>
<evidence type="ECO:0000256" key="1">
    <source>
        <dbReference type="ARBA" id="ARBA00022428"/>
    </source>
</evidence>
<dbReference type="SUPFAM" id="SSF53335">
    <property type="entry name" value="S-adenosyl-L-methionine-dependent methyltransferases"/>
    <property type="match status" value="1"/>
</dbReference>
<dbReference type="AlphaFoldDB" id="A0A6J4UJQ1"/>
<dbReference type="GO" id="GO:0008168">
    <property type="term" value="F:methyltransferase activity"/>
    <property type="evidence" value="ECO:0007669"/>
    <property type="project" value="UniProtKB-KW"/>
</dbReference>